<dbReference type="EMBL" id="JAQQAF010000004">
    <property type="protein sequence ID" value="KAJ8492081.1"/>
    <property type="molecule type" value="Genomic_DNA"/>
</dbReference>
<accession>A0AAV8R4Q0</accession>
<organism evidence="2 3">
    <name type="scientific">Ensete ventricosum</name>
    <name type="common">Abyssinian banana</name>
    <name type="synonym">Musa ensete</name>
    <dbReference type="NCBI Taxonomy" id="4639"/>
    <lineage>
        <taxon>Eukaryota</taxon>
        <taxon>Viridiplantae</taxon>
        <taxon>Streptophyta</taxon>
        <taxon>Embryophyta</taxon>
        <taxon>Tracheophyta</taxon>
        <taxon>Spermatophyta</taxon>
        <taxon>Magnoliopsida</taxon>
        <taxon>Liliopsida</taxon>
        <taxon>Zingiberales</taxon>
        <taxon>Musaceae</taxon>
        <taxon>Ensete</taxon>
    </lineage>
</organism>
<feature type="compositionally biased region" description="Low complexity" evidence="1">
    <location>
        <begin position="17"/>
        <end position="34"/>
    </location>
</feature>
<gene>
    <name evidence="2" type="ORF">OPV22_013802</name>
</gene>
<proteinExistence type="predicted"/>
<feature type="region of interest" description="Disordered" evidence="1">
    <location>
        <begin position="1"/>
        <end position="109"/>
    </location>
</feature>
<evidence type="ECO:0000313" key="3">
    <source>
        <dbReference type="Proteomes" id="UP001222027"/>
    </source>
</evidence>
<comment type="caution">
    <text evidence="2">The sequence shown here is derived from an EMBL/GenBank/DDBJ whole genome shotgun (WGS) entry which is preliminary data.</text>
</comment>
<protein>
    <submittedName>
        <fullName evidence="2">Uncharacterized protein</fullName>
    </submittedName>
</protein>
<feature type="compositionally biased region" description="Polar residues" evidence="1">
    <location>
        <begin position="81"/>
        <end position="93"/>
    </location>
</feature>
<dbReference type="Proteomes" id="UP001222027">
    <property type="component" value="Unassembled WGS sequence"/>
</dbReference>
<evidence type="ECO:0000313" key="2">
    <source>
        <dbReference type="EMBL" id="KAJ8492081.1"/>
    </source>
</evidence>
<feature type="compositionally biased region" description="Basic residues" evidence="1">
    <location>
        <begin position="45"/>
        <end position="60"/>
    </location>
</feature>
<reference evidence="2 3" key="1">
    <citation type="submission" date="2022-12" db="EMBL/GenBank/DDBJ databases">
        <title>Chromosome-scale assembly of the Ensete ventricosum genome.</title>
        <authorList>
            <person name="Dussert Y."/>
            <person name="Stocks J."/>
            <person name="Wendawek A."/>
            <person name="Woldeyes F."/>
            <person name="Nichols R.A."/>
            <person name="Borrell J.S."/>
        </authorList>
    </citation>
    <scope>NUCLEOTIDE SEQUENCE [LARGE SCALE GENOMIC DNA]</scope>
    <source>
        <strain evidence="3">cv. Maze</strain>
        <tissue evidence="2">Seeds</tissue>
    </source>
</reference>
<keyword evidence="3" id="KW-1185">Reference proteome</keyword>
<name>A0AAV8R4Q0_ENSVE</name>
<dbReference type="AlphaFoldDB" id="A0AAV8R4Q0"/>
<evidence type="ECO:0000256" key="1">
    <source>
        <dbReference type="SAM" id="MobiDB-lite"/>
    </source>
</evidence>
<sequence length="248" mass="25679">MDSLMVTPPQFPPSSSPPRTSLTIRTLSSSSVLDPSPPMAALPSLRRRRAQARAPARKMRAIGPVPARPGFSPSVVARGSSRLQPLSSTTSATGLGGHAGSSTPEATLSSAGTASSLSLASWPFSLILSTSTSSTSVAPPVSALTSISASSSPSFAPSPTSSTWATCSSSSGLLSWPQLQGLRQGRACHGPASDSYACFMHGSCSVFTFNWKHADILAVYHRKTGESSPTHKNVFDVLYNTSGSLLEV</sequence>